<proteinExistence type="predicted"/>
<sequence length="67" mass="8015">MRDEYNGKAIYVKFWMFEVVTFGEEQTKRAAPRPPRDWPPVVLRPPPPPPRVPLTHHHLHNHREKNL</sequence>
<name>A0ABQ7QGN9_PLUXY</name>
<reference evidence="2 3" key="1">
    <citation type="submission" date="2021-06" db="EMBL/GenBank/DDBJ databases">
        <title>A haploid diamondback moth (Plutella xylostella L.) genome assembly resolves 31 chromosomes and identifies a diamide resistance mutation.</title>
        <authorList>
            <person name="Ward C.M."/>
            <person name="Perry K.D."/>
            <person name="Baker G."/>
            <person name="Powis K."/>
            <person name="Heckel D.G."/>
            <person name="Baxter S.W."/>
        </authorList>
    </citation>
    <scope>NUCLEOTIDE SEQUENCE [LARGE SCALE GENOMIC DNA]</scope>
    <source>
        <strain evidence="2 3">LV</strain>
        <tissue evidence="2">Single pupa</tissue>
    </source>
</reference>
<evidence type="ECO:0000256" key="1">
    <source>
        <dbReference type="SAM" id="MobiDB-lite"/>
    </source>
</evidence>
<comment type="caution">
    <text evidence="2">The sequence shown here is derived from an EMBL/GenBank/DDBJ whole genome shotgun (WGS) entry which is preliminary data.</text>
</comment>
<protein>
    <submittedName>
        <fullName evidence="2">Uncharacterized protein</fullName>
    </submittedName>
</protein>
<feature type="compositionally biased region" description="Basic residues" evidence="1">
    <location>
        <begin position="54"/>
        <end position="67"/>
    </location>
</feature>
<feature type="region of interest" description="Disordered" evidence="1">
    <location>
        <begin position="25"/>
        <end position="67"/>
    </location>
</feature>
<keyword evidence="3" id="KW-1185">Reference proteome</keyword>
<dbReference type="EMBL" id="JAHIBW010000015">
    <property type="protein sequence ID" value="KAG7304371.1"/>
    <property type="molecule type" value="Genomic_DNA"/>
</dbReference>
<organism evidence="2 3">
    <name type="scientific">Plutella xylostella</name>
    <name type="common">Diamondback moth</name>
    <name type="synonym">Plutella maculipennis</name>
    <dbReference type="NCBI Taxonomy" id="51655"/>
    <lineage>
        <taxon>Eukaryota</taxon>
        <taxon>Metazoa</taxon>
        <taxon>Ecdysozoa</taxon>
        <taxon>Arthropoda</taxon>
        <taxon>Hexapoda</taxon>
        <taxon>Insecta</taxon>
        <taxon>Pterygota</taxon>
        <taxon>Neoptera</taxon>
        <taxon>Endopterygota</taxon>
        <taxon>Lepidoptera</taxon>
        <taxon>Glossata</taxon>
        <taxon>Ditrysia</taxon>
        <taxon>Yponomeutoidea</taxon>
        <taxon>Plutellidae</taxon>
        <taxon>Plutella</taxon>
    </lineage>
</organism>
<evidence type="ECO:0000313" key="2">
    <source>
        <dbReference type="EMBL" id="KAG7304371.1"/>
    </source>
</evidence>
<feature type="compositionally biased region" description="Pro residues" evidence="1">
    <location>
        <begin position="42"/>
        <end position="52"/>
    </location>
</feature>
<gene>
    <name evidence="2" type="ORF">JYU34_011311</name>
</gene>
<evidence type="ECO:0000313" key="3">
    <source>
        <dbReference type="Proteomes" id="UP000823941"/>
    </source>
</evidence>
<accession>A0ABQ7QGN9</accession>
<dbReference type="Proteomes" id="UP000823941">
    <property type="component" value="Chromosome 15"/>
</dbReference>